<dbReference type="InterPro" id="IPR002338">
    <property type="entry name" value="Hemoglobin_a-typ"/>
</dbReference>
<sequence>MSVHHGLFGHSRSSPTHITMSLSASEIALIQALWVKIAPQANQLGAEALERLFLSFPQTKTYFAHFDLSHGSADLLAHGGKIFNALGNAASHVNDLAGTLSTLSDLHAYNLRVDPGNFPLLSHIIQVVLASHFPDDFTAEAQSAWDKFLSEVSTVLTSKYR</sequence>
<dbReference type="GO" id="GO:0031720">
    <property type="term" value="F:haptoglobin binding"/>
    <property type="evidence" value="ECO:0007669"/>
    <property type="project" value="TreeGrafter"/>
</dbReference>
<dbReference type="GO" id="GO:0031838">
    <property type="term" value="C:haptoglobin-hemoglobin complex"/>
    <property type="evidence" value="ECO:0007669"/>
    <property type="project" value="TreeGrafter"/>
</dbReference>
<proteinExistence type="inferred from homology"/>
<evidence type="ECO:0000256" key="5">
    <source>
        <dbReference type="ARBA" id="ARBA00022723"/>
    </source>
</evidence>
<dbReference type="GO" id="GO:0004601">
    <property type="term" value="F:peroxidase activity"/>
    <property type="evidence" value="ECO:0007669"/>
    <property type="project" value="TreeGrafter"/>
</dbReference>
<comment type="caution">
    <text evidence="9">The sequence shown here is derived from an EMBL/GenBank/DDBJ whole genome shotgun (WGS) entry which is preliminary data.</text>
</comment>
<comment type="similarity">
    <text evidence="1 7">Belongs to the globin family.</text>
</comment>
<dbReference type="Proteomes" id="UP000824782">
    <property type="component" value="Unassembled WGS sequence"/>
</dbReference>
<dbReference type="GO" id="GO:0005833">
    <property type="term" value="C:hemoglobin complex"/>
    <property type="evidence" value="ECO:0007669"/>
    <property type="project" value="InterPro"/>
</dbReference>
<dbReference type="GO" id="GO:0005344">
    <property type="term" value="F:oxygen carrier activity"/>
    <property type="evidence" value="ECO:0007669"/>
    <property type="project" value="UniProtKB-KW"/>
</dbReference>
<dbReference type="GO" id="GO:0043177">
    <property type="term" value="F:organic acid binding"/>
    <property type="evidence" value="ECO:0007669"/>
    <property type="project" value="TreeGrafter"/>
</dbReference>
<keyword evidence="5" id="KW-0479">Metal-binding</keyword>
<evidence type="ECO:0000313" key="10">
    <source>
        <dbReference type="Proteomes" id="UP000824782"/>
    </source>
</evidence>
<dbReference type="Pfam" id="PF00042">
    <property type="entry name" value="Globin"/>
    <property type="match status" value="1"/>
</dbReference>
<accession>A0AAV7B6L0</accession>
<evidence type="ECO:0000256" key="7">
    <source>
        <dbReference type="RuleBase" id="RU000356"/>
    </source>
</evidence>
<dbReference type="InterPro" id="IPR009050">
    <property type="entry name" value="Globin-like_sf"/>
</dbReference>
<dbReference type="AlphaFoldDB" id="A0AAV7B6L0"/>
<dbReference type="InterPro" id="IPR012292">
    <property type="entry name" value="Globin/Proto"/>
</dbReference>
<keyword evidence="3 7" id="KW-0349">Heme</keyword>
<dbReference type="InterPro" id="IPR050056">
    <property type="entry name" value="Hemoglobin_oxygen_transport"/>
</dbReference>
<dbReference type="PANTHER" id="PTHR11442:SF41">
    <property type="entry name" value="HEMOGLOBIN SUBUNIT ZETA"/>
    <property type="match status" value="1"/>
</dbReference>
<dbReference type="PROSITE" id="PS01033">
    <property type="entry name" value="GLOBIN"/>
    <property type="match status" value="1"/>
</dbReference>
<dbReference type="GO" id="GO:0072562">
    <property type="term" value="C:blood microparticle"/>
    <property type="evidence" value="ECO:0007669"/>
    <property type="project" value="TreeGrafter"/>
</dbReference>
<evidence type="ECO:0000259" key="8">
    <source>
        <dbReference type="PROSITE" id="PS01033"/>
    </source>
</evidence>
<protein>
    <recommendedName>
        <fullName evidence="8">Globin domain-containing protein</fullName>
    </recommendedName>
</protein>
<dbReference type="CDD" id="cd08927">
    <property type="entry name" value="Hb-alpha-like"/>
    <property type="match status" value="1"/>
</dbReference>
<dbReference type="GO" id="GO:0020037">
    <property type="term" value="F:heme binding"/>
    <property type="evidence" value="ECO:0007669"/>
    <property type="project" value="InterPro"/>
</dbReference>
<organism evidence="9 10">
    <name type="scientific">Engystomops pustulosus</name>
    <name type="common">Tungara frog</name>
    <name type="synonym">Physalaemus pustulosus</name>
    <dbReference type="NCBI Taxonomy" id="76066"/>
    <lineage>
        <taxon>Eukaryota</taxon>
        <taxon>Metazoa</taxon>
        <taxon>Chordata</taxon>
        <taxon>Craniata</taxon>
        <taxon>Vertebrata</taxon>
        <taxon>Euteleostomi</taxon>
        <taxon>Amphibia</taxon>
        <taxon>Batrachia</taxon>
        <taxon>Anura</taxon>
        <taxon>Neobatrachia</taxon>
        <taxon>Hyloidea</taxon>
        <taxon>Leptodactylidae</taxon>
        <taxon>Leiuperinae</taxon>
        <taxon>Engystomops</taxon>
    </lineage>
</organism>
<dbReference type="GO" id="GO:0005506">
    <property type="term" value="F:iron ion binding"/>
    <property type="evidence" value="ECO:0007669"/>
    <property type="project" value="InterPro"/>
</dbReference>
<keyword evidence="4 7" id="KW-0561">Oxygen transport</keyword>
<evidence type="ECO:0000256" key="6">
    <source>
        <dbReference type="ARBA" id="ARBA00023004"/>
    </source>
</evidence>
<evidence type="ECO:0000256" key="1">
    <source>
        <dbReference type="ARBA" id="ARBA00008705"/>
    </source>
</evidence>
<dbReference type="GO" id="GO:0042744">
    <property type="term" value="P:hydrogen peroxide catabolic process"/>
    <property type="evidence" value="ECO:0007669"/>
    <property type="project" value="TreeGrafter"/>
</dbReference>
<dbReference type="InterPro" id="IPR000971">
    <property type="entry name" value="Globin"/>
</dbReference>
<dbReference type="PRINTS" id="PR00815">
    <property type="entry name" value="PIHAEM"/>
</dbReference>
<dbReference type="GO" id="GO:0019825">
    <property type="term" value="F:oxygen binding"/>
    <property type="evidence" value="ECO:0007669"/>
    <property type="project" value="InterPro"/>
</dbReference>
<evidence type="ECO:0000256" key="2">
    <source>
        <dbReference type="ARBA" id="ARBA00022448"/>
    </source>
</evidence>
<dbReference type="SUPFAM" id="SSF46458">
    <property type="entry name" value="Globin-like"/>
    <property type="match status" value="1"/>
</dbReference>
<evidence type="ECO:0000313" key="9">
    <source>
        <dbReference type="EMBL" id="KAG8568146.1"/>
    </source>
</evidence>
<keyword evidence="6" id="KW-0408">Iron</keyword>
<evidence type="ECO:0000256" key="4">
    <source>
        <dbReference type="ARBA" id="ARBA00022621"/>
    </source>
</evidence>
<gene>
    <name evidence="9" type="ORF">GDO81_013903</name>
</gene>
<keyword evidence="2 7" id="KW-0813">Transport</keyword>
<dbReference type="Gene3D" id="1.10.490.10">
    <property type="entry name" value="Globins"/>
    <property type="match status" value="1"/>
</dbReference>
<dbReference type="PRINTS" id="PR00612">
    <property type="entry name" value="ALPHAHAEM"/>
</dbReference>
<dbReference type="PANTHER" id="PTHR11442">
    <property type="entry name" value="HEMOGLOBIN FAMILY MEMBER"/>
    <property type="match status" value="1"/>
</dbReference>
<keyword evidence="10" id="KW-1185">Reference proteome</keyword>
<feature type="domain" description="Globin" evidence="8">
    <location>
        <begin position="21"/>
        <end position="161"/>
    </location>
</feature>
<evidence type="ECO:0000256" key="3">
    <source>
        <dbReference type="ARBA" id="ARBA00022617"/>
    </source>
</evidence>
<dbReference type="InterPro" id="IPR002339">
    <property type="entry name" value="Hemoglobin_pi"/>
</dbReference>
<name>A0AAV7B6L0_ENGPU</name>
<reference evidence="9" key="1">
    <citation type="thesis" date="2020" institute="ProQuest LLC" country="789 East Eisenhower Parkway, Ann Arbor, MI, USA">
        <title>Comparative Genomics and Chromosome Evolution.</title>
        <authorList>
            <person name="Mudd A.B."/>
        </authorList>
    </citation>
    <scope>NUCLEOTIDE SEQUENCE</scope>
    <source>
        <strain evidence="9">237g6f4</strain>
        <tissue evidence="9">Blood</tissue>
    </source>
</reference>
<dbReference type="EMBL" id="WNYA01000006">
    <property type="protein sequence ID" value="KAG8568146.1"/>
    <property type="molecule type" value="Genomic_DNA"/>
</dbReference>
<dbReference type="FunFam" id="1.10.490.10:FF:000002">
    <property type="entry name" value="Hemoglobin subunit alpha"/>
    <property type="match status" value="1"/>
</dbReference>